<evidence type="ECO:0000313" key="3">
    <source>
        <dbReference type="Proteomes" id="UP000253094"/>
    </source>
</evidence>
<name>A0A367FE00_9ACTN</name>
<dbReference type="EMBL" id="QOIL01000013">
    <property type="protein sequence ID" value="RCG28598.1"/>
    <property type="molecule type" value="Genomic_DNA"/>
</dbReference>
<sequence>MRKPIQLAGLFMILQGVSGVIDHLFVQPFFGVVLNFFNRVVIPRVAFLTGHEIFANLILAALGVVVVVAAERAGS</sequence>
<dbReference type="Proteomes" id="UP000253094">
    <property type="component" value="Unassembled WGS sequence"/>
</dbReference>
<evidence type="ECO:0000313" key="2">
    <source>
        <dbReference type="EMBL" id="RCG28598.1"/>
    </source>
</evidence>
<keyword evidence="1" id="KW-1133">Transmembrane helix</keyword>
<dbReference type="RefSeq" id="WP_114030927.1">
    <property type="nucleotide sequence ID" value="NZ_QOIL01000013.1"/>
</dbReference>
<dbReference type="AlphaFoldDB" id="A0A367FE00"/>
<keyword evidence="1" id="KW-0812">Transmembrane</keyword>
<gene>
    <name evidence="2" type="ORF">DQ384_22890</name>
</gene>
<accession>A0A367FE00</accession>
<proteinExistence type="predicted"/>
<organism evidence="2 3">
    <name type="scientific">Sphaerisporangium album</name>
    <dbReference type="NCBI Taxonomy" id="509200"/>
    <lineage>
        <taxon>Bacteria</taxon>
        <taxon>Bacillati</taxon>
        <taxon>Actinomycetota</taxon>
        <taxon>Actinomycetes</taxon>
        <taxon>Streptosporangiales</taxon>
        <taxon>Streptosporangiaceae</taxon>
        <taxon>Sphaerisporangium</taxon>
    </lineage>
</organism>
<dbReference type="OrthoDB" id="3637911at2"/>
<keyword evidence="3" id="KW-1185">Reference proteome</keyword>
<evidence type="ECO:0000256" key="1">
    <source>
        <dbReference type="SAM" id="Phobius"/>
    </source>
</evidence>
<feature type="transmembrane region" description="Helical" evidence="1">
    <location>
        <begin position="53"/>
        <end position="70"/>
    </location>
</feature>
<protein>
    <submittedName>
        <fullName evidence="2">Uncharacterized protein</fullName>
    </submittedName>
</protein>
<reference evidence="2 3" key="1">
    <citation type="submission" date="2018-06" db="EMBL/GenBank/DDBJ databases">
        <title>Sphaerisporangium craniellae sp. nov., isolated from a marine sponge in the South China Sea.</title>
        <authorList>
            <person name="Li L."/>
        </authorList>
    </citation>
    <scope>NUCLEOTIDE SEQUENCE [LARGE SCALE GENOMIC DNA]</scope>
    <source>
        <strain evidence="2 3">CCTCC AA 208026</strain>
    </source>
</reference>
<comment type="caution">
    <text evidence="2">The sequence shown here is derived from an EMBL/GenBank/DDBJ whole genome shotgun (WGS) entry which is preliminary data.</text>
</comment>
<keyword evidence="1" id="KW-0472">Membrane</keyword>